<dbReference type="EMBL" id="CVQV01000003">
    <property type="protein sequence ID" value="CRK74459.1"/>
    <property type="molecule type" value="Genomic_DNA"/>
</dbReference>
<proteinExistence type="predicted"/>
<evidence type="ECO:0000313" key="1">
    <source>
        <dbReference type="EMBL" id="CRK74459.1"/>
    </source>
</evidence>
<organism evidence="1 2">
    <name type="scientific">Nereida ignava</name>
    <dbReference type="NCBI Taxonomy" id="282199"/>
    <lineage>
        <taxon>Bacteria</taxon>
        <taxon>Pseudomonadati</taxon>
        <taxon>Pseudomonadota</taxon>
        <taxon>Alphaproteobacteria</taxon>
        <taxon>Rhodobacterales</taxon>
        <taxon>Roseobacteraceae</taxon>
        <taxon>Nereida</taxon>
    </lineage>
</organism>
<dbReference type="Proteomes" id="UP000048949">
    <property type="component" value="Unassembled WGS sequence"/>
</dbReference>
<dbReference type="STRING" id="282199.GCA_001049735_00489"/>
<dbReference type="PROSITE" id="PS51257">
    <property type="entry name" value="PROKAR_LIPOPROTEIN"/>
    <property type="match status" value="1"/>
</dbReference>
<name>A0A0U1NIU8_9RHOB</name>
<sequence>MLKGAVAFGLCLGLTACGETSGSVAETSPSTPASISKKAVRALPEGVGASSLYKSPNGCYSVSRRGSDGAYLEPLIDPLSGVLVCD</sequence>
<gene>
    <name evidence="1" type="ORF">NIG5292_00489</name>
</gene>
<dbReference type="AlphaFoldDB" id="A0A0U1NIU8"/>
<protein>
    <submittedName>
        <fullName evidence="1">Uncharacterized protein</fullName>
    </submittedName>
</protein>
<accession>A0A0U1NIU8</accession>
<keyword evidence="2" id="KW-1185">Reference proteome</keyword>
<evidence type="ECO:0000313" key="2">
    <source>
        <dbReference type="Proteomes" id="UP000048949"/>
    </source>
</evidence>
<reference evidence="1 2" key="1">
    <citation type="submission" date="2015-04" db="EMBL/GenBank/DDBJ databases">
        <authorList>
            <person name="Syromyatnikov M.Y."/>
            <person name="Popov V.N."/>
        </authorList>
    </citation>
    <scope>NUCLEOTIDE SEQUENCE [LARGE SCALE GENOMIC DNA]</scope>
    <source>
        <strain evidence="1 2">CECT 5292</strain>
    </source>
</reference>